<accession>A0A0D2LPY9</accession>
<feature type="region of interest" description="Disordered" evidence="1">
    <location>
        <begin position="141"/>
        <end position="161"/>
    </location>
</feature>
<dbReference type="AlphaFoldDB" id="A0A0D2LPY9"/>
<organism evidence="2 3">
    <name type="scientific">Hypholoma sublateritium (strain FD-334 SS-4)</name>
    <dbReference type="NCBI Taxonomy" id="945553"/>
    <lineage>
        <taxon>Eukaryota</taxon>
        <taxon>Fungi</taxon>
        <taxon>Dikarya</taxon>
        <taxon>Basidiomycota</taxon>
        <taxon>Agaricomycotina</taxon>
        <taxon>Agaricomycetes</taxon>
        <taxon>Agaricomycetidae</taxon>
        <taxon>Agaricales</taxon>
        <taxon>Agaricineae</taxon>
        <taxon>Strophariaceae</taxon>
        <taxon>Hypholoma</taxon>
    </lineage>
</organism>
<protein>
    <submittedName>
        <fullName evidence="2">Uncharacterized protein</fullName>
    </submittedName>
</protein>
<dbReference type="EMBL" id="KN817859">
    <property type="protein sequence ID" value="KJA12873.1"/>
    <property type="molecule type" value="Genomic_DNA"/>
</dbReference>
<evidence type="ECO:0000256" key="1">
    <source>
        <dbReference type="SAM" id="MobiDB-lite"/>
    </source>
</evidence>
<dbReference type="OMA" id="FYLANWH"/>
<proteinExistence type="predicted"/>
<keyword evidence="3" id="KW-1185">Reference proteome</keyword>
<sequence>RFRDVPTFGRDSIRRFANSVSELKKLGARDYENLLQARKLTVIVLYSDPLLCLKCSIPVFEGLLPEPHNTHVLNVLFALAHWHALAKLRQHTDQSLIILESATVKLGELLRIFQAKTCAAYHTRELPRETAARLQKAASKLLPSKPAASDRTNAASKAKSAAGRQLKNLNLKTYKDHSLGDYVESIRRNGTVDSYSTESASHTFIFAYLLHYLLHYRWNWNTAVPNRAISEQAAKVLKNNWVILSAAKLAFVASATS</sequence>
<dbReference type="STRING" id="945553.A0A0D2LPY9"/>
<gene>
    <name evidence="2" type="ORF">HYPSUDRAFT_1084937</name>
</gene>
<reference evidence="3" key="1">
    <citation type="submission" date="2014-04" db="EMBL/GenBank/DDBJ databases">
        <title>Evolutionary Origins and Diversification of the Mycorrhizal Mutualists.</title>
        <authorList>
            <consortium name="DOE Joint Genome Institute"/>
            <consortium name="Mycorrhizal Genomics Consortium"/>
            <person name="Kohler A."/>
            <person name="Kuo A."/>
            <person name="Nagy L.G."/>
            <person name="Floudas D."/>
            <person name="Copeland A."/>
            <person name="Barry K.W."/>
            <person name="Cichocki N."/>
            <person name="Veneault-Fourrey C."/>
            <person name="LaButti K."/>
            <person name="Lindquist E.A."/>
            <person name="Lipzen A."/>
            <person name="Lundell T."/>
            <person name="Morin E."/>
            <person name="Murat C."/>
            <person name="Riley R."/>
            <person name="Ohm R."/>
            <person name="Sun H."/>
            <person name="Tunlid A."/>
            <person name="Henrissat B."/>
            <person name="Grigoriev I.V."/>
            <person name="Hibbett D.S."/>
            <person name="Martin F."/>
        </authorList>
    </citation>
    <scope>NUCLEOTIDE SEQUENCE [LARGE SCALE GENOMIC DNA]</scope>
    <source>
        <strain evidence="3">FD-334 SS-4</strain>
    </source>
</reference>
<evidence type="ECO:0000313" key="3">
    <source>
        <dbReference type="Proteomes" id="UP000054270"/>
    </source>
</evidence>
<dbReference type="Proteomes" id="UP000054270">
    <property type="component" value="Unassembled WGS sequence"/>
</dbReference>
<evidence type="ECO:0000313" key="2">
    <source>
        <dbReference type="EMBL" id="KJA12873.1"/>
    </source>
</evidence>
<dbReference type="OrthoDB" id="3269417at2759"/>
<feature type="non-terminal residue" evidence="2">
    <location>
        <position position="1"/>
    </location>
</feature>
<name>A0A0D2LPY9_HYPSF</name>